<accession>A0A953J1S1</accession>
<evidence type="ECO:0000313" key="2">
    <source>
        <dbReference type="EMBL" id="MBZ0154676.1"/>
    </source>
</evidence>
<keyword evidence="1" id="KW-1133">Transmembrane helix</keyword>
<feature type="transmembrane region" description="Helical" evidence="1">
    <location>
        <begin position="12"/>
        <end position="35"/>
    </location>
</feature>
<dbReference type="AlphaFoldDB" id="A0A953J1S1"/>
<organism evidence="2 3">
    <name type="scientific">Candidatus Nitrobium versatile</name>
    <dbReference type="NCBI Taxonomy" id="2884831"/>
    <lineage>
        <taxon>Bacteria</taxon>
        <taxon>Pseudomonadati</taxon>
        <taxon>Nitrospirota</taxon>
        <taxon>Nitrospiria</taxon>
        <taxon>Nitrospirales</taxon>
        <taxon>Nitrospiraceae</taxon>
        <taxon>Candidatus Nitrobium</taxon>
    </lineage>
</organism>
<dbReference type="NCBIfam" id="NF038141">
    <property type="entry name" value="choice_anch_N"/>
    <property type="match status" value="1"/>
</dbReference>
<dbReference type="EMBL" id="JAIOIV010000007">
    <property type="protein sequence ID" value="MBZ0154676.1"/>
    <property type="molecule type" value="Genomic_DNA"/>
</dbReference>
<keyword evidence="1" id="KW-0812">Transmembrane</keyword>
<dbReference type="PROSITE" id="PS51257">
    <property type="entry name" value="PROKAR_LIPOPROTEIN"/>
    <property type="match status" value="1"/>
</dbReference>
<keyword evidence="1" id="KW-0472">Membrane</keyword>
<evidence type="ECO:0000256" key="1">
    <source>
        <dbReference type="SAM" id="Phobius"/>
    </source>
</evidence>
<evidence type="ECO:0000313" key="3">
    <source>
        <dbReference type="Proteomes" id="UP000705867"/>
    </source>
</evidence>
<sequence length="291" mass="30929">MLKDLKRRTRDCCSVAGGVAGCFTVFVLVFSFLLLSLEEAHALPTLQTYIEGASAGSNGSDEETWFLTSDSSFSLYVVGAYGSKTASIDSATLLVSVPQGEKGTLTITSATDEIPVLLTATGQSSASATNPAKNADTAILTDVSGNSGYSSTNFLPAGLNLNNHYPVKSSVSDFLLYDLFSFDNSEKNLFNYDASNGSIEATTAKGEQKEYEVQVDGFSSVHFDVYAEELESSGGKKKVVYSWDWENNPGSHDATAYAAVPEPVMSLLLLPALAGLFFFRRSAVTEGGSGQ</sequence>
<comment type="caution">
    <text evidence="2">The sequence shown here is derived from an EMBL/GenBank/DDBJ whole genome shotgun (WGS) entry which is preliminary data.</text>
</comment>
<gene>
    <name evidence="2" type="ORF">K8I29_00485</name>
</gene>
<reference evidence="2" key="2">
    <citation type="submission" date="2021-08" db="EMBL/GenBank/DDBJ databases">
        <authorList>
            <person name="Dalcin Martins P."/>
        </authorList>
    </citation>
    <scope>NUCLEOTIDE SEQUENCE</scope>
    <source>
        <strain evidence="2">MAG_39</strain>
    </source>
</reference>
<protein>
    <submittedName>
        <fullName evidence="2">Choice-of-anchor N protein</fullName>
    </submittedName>
</protein>
<reference evidence="2" key="1">
    <citation type="journal article" date="2021" name="bioRxiv">
        <title>Unraveling nitrogen, sulfur and carbon metabolic pathways and microbial community transcriptional responses to substrate deprivation and toxicity stresses in a bioreactor mimicking anoxic brackish coastal sediment conditions.</title>
        <authorList>
            <person name="Martins P.D."/>
            <person name="Echeveste M.J."/>
            <person name="Arshad A."/>
            <person name="Kurth J."/>
            <person name="Ouboter H."/>
            <person name="Jetten M.S.M."/>
            <person name="Welte C.U."/>
        </authorList>
    </citation>
    <scope>NUCLEOTIDE SEQUENCE</scope>
    <source>
        <strain evidence="2">MAG_39</strain>
    </source>
</reference>
<dbReference type="Proteomes" id="UP000705867">
    <property type="component" value="Unassembled WGS sequence"/>
</dbReference>
<proteinExistence type="predicted"/>
<name>A0A953J1S1_9BACT</name>